<dbReference type="InterPro" id="IPR004119">
    <property type="entry name" value="EcKL"/>
</dbReference>
<feature type="domain" description="CHK kinase-like" evidence="1">
    <location>
        <begin position="123"/>
        <end position="318"/>
    </location>
</feature>
<organism evidence="2 3">
    <name type="scientific">Callosobruchus maculatus</name>
    <name type="common">Southern cowpea weevil</name>
    <name type="synonym">Pulse bruchid</name>
    <dbReference type="NCBI Taxonomy" id="64391"/>
    <lineage>
        <taxon>Eukaryota</taxon>
        <taxon>Metazoa</taxon>
        <taxon>Ecdysozoa</taxon>
        <taxon>Arthropoda</taxon>
        <taxon>Hexapoda</taxon>
        <taxon>Insecta</taxon>
        <taxon>Pterygota</taxon>
        <taxon>Neoptera</taxon>
        <taxon>Endopterygota</taxon>
        <taxon>Coleoptera</taxon>
        <taxon>Polyphaga</taxon>
        <taxon>Cucujiformia</taxon>
        <taxon>Chrysomeloidea</taxon>
        <taxon>Chrysomelidae</taxon>
        <taxon>Bruchinae</taxon>
        <taxon>Bruchini</taxon>
        <taxon>Callosobruchus</taxon>
    </lineage>
</organism>
<dbReference type="InterPro" id="IPR011009">
    <property type="entry name" value="Kinase-like_dom_sf"/>
</dbReference>
<accession>A0A653D457</accession>
<dbReference type="InterPro" id="IPR015897">
    <property type="entry name" value="CHK_kinase-like"/>
</dbReference>
<dbReference type="Proteomes" id="UP000410492">
    <property type="component" value="Unassembled WGS sequence"/>
</dbReference>
<protein>
    <recommendedName>
        <fullName evidence="1">CHK kinase-like domain-containing protein</fullName>
    </recommendedName>
</protein>
<reference evidence="2 3" key="1">
    <citation type="submission" date="2019-01" db="EMBL/GenBank/DDBJ databases">
        <authorList>
            <person name="Sayadi A."/>
        </authorList>
    </citation>
    <scope>NUCLEOTIDE SEQUENCE [LARGE SCALE GENOMIC DNA]</scope>
</reference>
<keyword evidence="3" id="KW-1185">Reference proteome</keyword>
<proteinExistence type="predicted"/>
<sequence length="401" mass="46755">MNKDLELWISRAVDKENFKGFEVKIDGQTKKSDGFVGEVIFVTVEGETKDCQTKTLKLALKLSKDGEVLRDDFGEGVFQQEMYTYDEIFPVFEAFQKQKKIQDPFKSYPKCYKCLKIYKKDVIVFENLRAAGYELHDKLKCMNLPHTRTVLKEYAKLHALAFALKDQNPEVFSTLVDGCTDDLFLEYLKKPKFQESIKDSFQQGVNILKKYDDDNLAAKYAKLTTDGVDRLIELFEEKNDQNVINHGDCWNNNFMFQYKDANKDSPSSVMILDWQISNLRSPAFDLAYFLYATSTNYPGTFQNLLKEYHDDLTDFLVQLGSSPDLFTFENLLEHWKKWSYFGVTFVPFVLKFSYASDEVLPDFSASKHEDDISEMMKFAVTDDQLYYKRLKSIIEHYELPS</sequence>
<evidence type="ECO:0000259" key="1">
    <source>
        <dbReference type="SMART" id="SM00587"/>
    </source>
</evidence>
<evidence type="ECO:0000313" key="2">
    <source>
        <dbReference type="EMBL" id="VEN54126.1"/>
    </source>
</evidence>
<dbReference type="OrthoDB" id="190089at2759"/>
<gene>
    <name evidence="2" type="ORF">CALMAC_LOCUS13694</name>
</gene>
<dbReference type="SUPFAM" id="SSF56112">
    <property type="entry name" value="Protein kinase-like (PK-like)"/>
    <property type="match status" value="1"/>
</dbReference>
<dbReference type="PANTHER" id="PTHR11012:SF30">
    <property type="entry name" value="PROTEIN KINASE-LIKE DOMAIN-CONTAINING"/>
    <property type="match status" value="1"/>
</dbReference>
<evidence type="ECO:0000313" key="3">
    <source>
        <dbReference type="Proteomes" id="UP000410492"/>
    </source>
</evidence>
<dbReference type="AlphaFoldDB" id="A0A653D457"/>
<dbReference type="Pfam" id="PF02958">
    <property type="entry name" value="EcKL"/>
    <property type="match status" value="1"/>
</dbReference>
<dbReference type="EMBL" id="CAACVG010009760">
    <property type="protein sequence ID" value="VEN54126.1"/>
    <property type="molecule type" value="Genomic_DNA"/>
</dbReference>
<dbReference type="SMART" id="SM00587">
    <property type="entry name" value="CHK"/>
    <property type="match status" value="1"/>
</dbReference>
<dbReference type="PANTHER" id="PTHR11012">
    <property type="entry name" value="PROTEIN KINASE-LIKE DOMAIN-CONTAINING"/>
    <property type="match status" value="1"/>
</dbReference>
<dbReference type="Gene3D" id="3.90.1200.10">
    <property type="match status" value="1"/>
</dbReference>
<name>A0A653D457_CALMS</name>